<organism evidence="2 3">
    <name type="scientific">Mycena rosella</name>
    <name type="common">Pink bonnet</name>
    <name type="synonym">Agaricus rosellus</name>
    <dbReference type="NCBI Taxonomy" id="1033263"/>
    <lineage>
        <taxon>Eukaryota</taxon>
        <taxon>Fungi</taxon>
        <taxon>Dikarya</taxon>
        <taxon>Basidiomycota</taxon>
        <taxon>Agaricomycotina</taxon>
        <taxon>Agaricomycetes</taxon>
        <taxon>Agaricomycetidae</taxon>
        <taxon>Agaricales</taxon>
        <taxon>Marasmiineae</taxon>
        <taxon>Mycenaceae</taxon>
        <taxon>Mycena</taxon>
    </lineage>
</organism>
<dbReference type="AlphaFoldDB" id="A0AAD7D4Y3"/>
<feature type="compositionally biased region" description="Basic and acidic residues" evidence="1">
    <location>
        <begin position="159"/>
        <end position="174"/>
    </location>
</feature>
<protein>
    <submittedName>
        <fullName evidence="2">Uncharacterized protein</fullName>
    </submittedName>
</protein>
<dbReference type="EMBL" id="JARKIE010000129">
    <property type="protein sequence ID" value="KAJ7679648.1"/>
    <property type="molecule type" value="Genomic_DNA"/>
</dbReference>
<reference evidence="2" key="1">
    <citation type="submission" date="2023-03" db="EMBL/GenBank/DDBJ databases">
        <title>Massive genome expansion in bonnet fungi (Mycena s.s.) driven by repeated elements and novel gene families across ecological guilds.</title>
        <authorList>
            <consortium name="Lawrence Berkeley National Laboratory"/>
            <person name="Harder C.B."/>
            <person name="Miyauchi S."/>
            <person name="Viragh M."/>
            <person name="Kuo A."/>
            <person name="Thoen E."/>
            <person name="Andreopoulos B."/>
            <person name="Lu D."/>
            <person name="Skrede I."/>
            <person name="Drula E."/>
            <person name="Henrissat B."/>
            <person name="Morin E."/>
            <person name="Kohler A."/>
            <person name="Barry K."/>
            <person name="LaButti K."/>
            <person name="Morin E."/>
            <person name="Salamov A."/>
            <person name="Lipzen A."/>
            <person name="Mereny Z."/>
            <person name="Hegedus B."/>
            <person name="Baldrian P."/>
            <person name="Stursova M."/>
            <person name="Weitz H."/>
            <person name="Taylor A."/>
            <person name="Grigoriev I.V."/>
            <person name="Nagy L.G."/>
            <person name="Martin F."/>
            <person name="Kauserud H."/>
        </authorList>
    </citation>
    <scope>NUCLEOTIDE SEQUENCE</scope>
    <source>
        <strain evidence="2">CBHHK067</strain>
    </source>
</reference>
<keyword evidence="3" id="KW-1185">Reference proteome</keyword>
<dbReference type="Proteomes" id="UP001221757">
    <property type="component" value="Unassembled WGS sequence"/>
</dbReference>
<evidence type="ECO:0000313" key="2">
    <source>
        <dbReference type="EMBL" id="KAJ7679648.1"/>
    </source>
</evidence>
<feature type="region of interest" description="Disordered" evidence="1">
    <location>
        <begin position="121"/>
        <end position="175"/>
    </location>
</feature>
<name>A0AAD7D4Y3_MYCRO</name>
<sequence length="339" mass="38985">MRQPGPTKLCTPPILSLQTVRGEFHWNGHHWWRELWRTKKVCPLPRQVLRRMLDALRREYLGHFGFLAHKDHCPGYRYLWNPKNTMNTHLVGMNDVTEERPVIYRVHLPLILGSPRSGVKPNIPHLPSAEQTAPACGDGTLRGPSRESGTRSLSPAWHEQTRGAESSRGDDPAVRKSINSSSGLTITAHRVVTMSYACLRRYLENDLSALSWRSYPCRFRKLFEEKHQDERVIGQDWTAWWLGASRQMQPDWRVERGPRMRAYKVWWRRIWVGSDHAGIHRDAVKLSTELEDCSRGFGPVKPGQAWNVRPKKKVWISHDPVVPVDSAIAAYLACCKIVG</sequence>
<evidence type="ECO:0000313" key="3">
    <source>
        <dbReference type="Proteomes" id="UP001221757"/>
    </source>
</evidence>
<comment type="caution">
    <text evidence="2">The sequence shown here is derived from an EMBL/GenBank/DDBJ whole genome shotgun (WGS) entry which is preliminary data.</text>
</comment>
<accession>A0AAD7D4Y3</accession>
<proteinExistence type="predicted"/>
<evidence type="ECO:0000256" key="1">
    <source>
        <dbReference type="SAM" id="MobiDB-lite"/>
    </source>
</evidence>
<gene>
    <name evidence="2" type="ORF">B0H17DRAFT_1182251</name>
</gene>